<sequence>MGGTRSQALHMRPKISACIRKGVLLIPTDSAAEHRRKGFFPRAPVLLLIPSIPVAFFDAGQTITNLALDSPSRLGHSFSVVVVVIVTQQLDRAQQAKGRKKETETGGADCPSNNTHPSLCLQQQHIPPVLQLTAPHLEHLEAHPPDRWTRA</sequence>
<organism evidence="2 3">
    <name type="scientific">Dactylellina haptotyla (strain CBS 200.50)</name>
    <name type="common">Nematode-trapping fungus</name>
    <name type="synonym">Monacrosporium haptotylum</name>
    <dbReference type="NCBI Taxonomy" id="1284197"/>
    <lineage>
        <taxon>Eukaryota</taxon>
        <taxon>Fungi</taxon>
        <taxon>Dikarya</taxon>
        <taxon>Ascomycota</taxon>
        <taxon>Pezizomycotina</taxon>
        <taxon>Orbiliomycetes</taxon>
        <taxon>Orbiliales</taxon>
        <taxon>Orbiliaceae</taxon>
        <taxon>Dactylellina</taxon>
    </lineage>
</organism>
<dbReference type="AlphaFoldDB" id="S8C1K7"/>
<proteinExistence type="predicted"/>
<evidence type="ECO:0000313" key="3">
    <source>
        <dbReference type="Proteomes" id="UP000015100"/>
    </source>
</evidence>
<gene>
    <name evidence="2" type="ORF">H072_4637</name>
</gene>
<feature type="region of interest" description="Disordered" evidence="1">
    <location>
        <begin position="93"/>
        <end position="116"/>
    </location>
</feature>
<dbReference type="HOGENOM" id="CLU_1731402_0_0_1"/>
<protein>
    <submittedName>
        <fullName evidence="2">Uncharacterized protein</fullName>
    </submittedName>
</protein>
<evidence type="ECO:0000256" key="1">
    <source>
        <dbReference type="SAM" id="MobiDB-lite"/>
    </source>
</evidence>
<reference evidence="2 3" key="1">
    <citation type="journal article" date="2013" name="PLoS Genet.">
        <title>Genomic mechanisms accounting for the adaptation to parasitism in nematode-trapping fungi.</title>
        <authorList>
            <person name="Meerupati T."/>
            <person name="Andersson K.M."/>
            <person name="Friman E."/>
            <person name="Kumar D."/>
            <person name="Tunlid A."/>
            <person name="Ahren D."/>
        </authorList>
    </citation>
    <scope>NUCLEOTIDE SEQUENCE [LARGE SCALE GENOMIC DNA]</scope>
    <source>
        <strain evidence="2 3">CBS 200.50</strain>
    </source>
</reference>
<dbReference type="EMBL" id="AQGS01000239">
    <property type="protein sequence ID" value="EPS41472.1"/>
    <property type="molecule type" value="Genomic_DNA"/>
</dbReference>
<name>S8C1K7_DACHA</name>
<evidence type="ECO:0000313" key="2">
    <source>
        <dbReference type="EMBL" id="EPS41472.1"/>
    </source>
</evidence>
<reference evidence="3" key="2">
    <citation type="submission" date="2013-04" db="EMBL/GenBank/DDBJ databases">
        <title>Genomic mechanisms accounting for the adaptation to parasitism in nematode-trapping fungi.</title>
        <authorList>
            <person name="Ahren D.G."/>
        </authorList>
    </citation>
    <scope>NUCLEOTIDE SEQUENCE [LARGE SCALE GENOMIC DNA]</scope>
    <source>
        <strain evidence="3">CBS 200.50</strain>
    </source>
</reference>
<comment type="caution">
    <text evidence="2">The sequence shown here is derived from an EMBL/GenBank/DDBJ whole genome shotgun (WGS) entry which is preliminary data.</text>
</comment>
<accession>S8C1K7</accession>
<keyword evidence="3" id="KW-1185">Reference proteome</keyword>
<dbReference type="Proteomes" id="UP000015100">
    <property type="component" value="Unassembled WGS sequence"/>
</dbReference>